<protein>
    <recommendedName>
        <fullName evidence="6">S-protein homolog</fullName>
    </recommendedName>
</protein>
<evidence type="ECO:0000256" key="4">
    <source>
        <dbReference type="ARBA" id="ARBA00022525"/>
    </source>
</evidence>
<feature type="chain" id="PRO_5044522809" description="S-protein homolog" evidence="6">
    <location>
        <begin position="25"/>
        <end position="141"/>
    </location>
</feature>
<dbReference type="PANTHER" id="PTHR31232">
    <property type="match status" value="1"/>
</dbReference>
<reference evidence="7" key="1">
    <citation type="submission" date="2022-08" db="EMBL/GenBank/DDBJ databases">
        <authorList>
            <person name="Gutierrez-Valencia J."/>
        </authorList>
    </citation>
    <scope>NUCLEOTIDE SEQUENCE</scope>
</reference>
<dbReference type="EMBL" id="CAMGYJ010000006">
    <property type="protein sequence ID" value="CAI0436723.1"/>
    <property type="molecule type" value="Genomic_DNA"/>
</dbReference>
<accession>A0AAV0LQ87</accession>
<proteinExistence type="inferred from homology"/>
<dbReference type="InterPro" id="IPR010264">
    <property type="entry name" value="Self-incomp_S1"/>
</dbReference>
<evidence type="ECO:0000256" key="5">
    <source>
        <dbReference type="ARBA" id="ARBA00022729"/>
    </source>
</evidence>
<keyword evidence="4 6" id="KW-0964">Secreted</keyword>
<keyword evidence="5 6" id="KW-0732">Signal</keyword>
<comment type="subcellular location">
    <subcellularLocation>
        <location evidence="1 6">Secreted</location>
    </subcellularLocation>
</comment>
<feature type="signal peptide" evidence="6">
    <location>
        <begin position="1"/>
        <end position="24"/>
    </location>
</feature>
<dbReference type="EMBL" id="CAMGYJ010000006">
    <property type="protein sequence ID" value="CAI0436719.1"/>
    <property type="molecule type" value="Genomic_DNA"/>
</dbReference>
<dbReference type="Pfam" id="PF05938">
    <property type="entry name" value="Self-incomp_S1"/>
    <property type="match status" value="1"/>
</dbReference>
<evidence type="ECO:0000256" key="1">
    <source>
        <dbReference type="ARBA" id="ARBA00004613"/>
    </source>
</evidence>
<dbReference type="AlphaFoldDB" id="A0AAV0LQ87"/>
<evidence type="ECO:0000313" key="9">
    <source>
        <dbReference type="Proteomes" id="UP001154282"/>
    </source>
</evidence>
<comment type="caution">
    <text evidence="7">The sequence shown here is derived from an EMBL/GenBank/DDBJ whole genome shotgun (WGS) entry which is preliminary data.</text>
</comment>
<dbReference type="PANTHER" id="PTHR31232:SF43">
    <property type="entry name" value="S-PROTEIN HOMOLOG 29-RELATED"/>
    <property type="match status" value="1"/>
</dbReference>
<dbReference type="GO" id="GO:0005576">
    <property type="term" value="C:extracellular region"/>
    <property type="evidence" value="ECO:0007669"/>
    <property type="project" value="UniProtKB-SubCell"/>
</dbReference>
<dbReference type="Proteomes" id="UP001154282">
    <property type="component" value="Unassembled WGS sequence"/>
</dbReference>
<name>A0AAV0LQ87_9ROSI</name>
<organism evidence="7 9">
    <name type="scientific">Linum tenue</name>
    <dbReference type="NCBI Taxonomy" id="586396"/>
    <lineage>
        <taxon>Eukaryota</taxon>
        <taxon>Viridiplantae</taxon>
        <taxon>Streptophyta</taxon>
        <taxon>Embryophyta</taxon>
        <taxon>Tracheophyta</taxon>
        <taxon>Spermatophyta</taxon>
        <taxon>Magnoliopsida</taxon>
        <taxon>eudicotyledons</taxon>
        <taxon>Gunneridae</taxon>
        <taxon>Pentapetalae</taxon>
        <taxon>rosids</taxon>
        <taxon>fabids</taxon>
        <taxon>Malpighiales</taxon>
        <taxon>Linaceae</taxon>
        <taxon>Linum</taxon>
    </lineage>
</organism>
<comment type="similarity">
    <text evidence="2 6">Belongs to the plant self-incompatibility (S1) protein family.</text>
</comment>
<gene>
    <name evidence="7" type="ORF">LITE_LOCUS25196</name>
    <name evidence="8" type="ORF">LITE_LOCUS25198</name>
</gene>
<evidence type="ECO:0000313" key="8">
    <source>
        <dbReference type="EMBL" id="CAI0436723.1"/>
    </source>
</evidence>
<keyword evidence="3 6" id="KW-0713">Self-incompatibility</keyword>
<evidence type="ECO:0000256" key="6">
    <source>
        <dbReference type="RuleBase" id="RU367044"/>
    </source>
</evidence>
<evidence type="ECO:0000256" key="2">
    <source>
        <dbReference type="ARBA" id="ARBA00005581"/>
    </source>
</evidence>
<evidence type="ECO:0000256" key="3">
    <source>
        <dbReference type="ARBA" id="ARBA00022471"/>
    </source>
</evidence>
<sequence>MGQKGGVVAVWLLLLSTLLTQVLAEVEVNSFFPKSTVVISNQIEGGAKLLVHCKSADDDLGVRWLKPGQSFDWSFYPHFFKYTLYFCAFRWEVGAHLVWFDIYKQQRDEEVCKLCHWAIRRDGPCLAVPGSEMCYHYRDQL</sequence>
<keyword evidence="9" id="KW-1185">Reference proteome</keyword>
<evidence type="ECO:0000313" key="7">
    <source>
        <dbReference type="EMBL" id="CAI0436719.1"/>
    </source>
</evidence>
<dbReference type="GO" id="GO:0060320">
    <property type="term" value="P:rejection of self pollen"/>
    <property type="evidence" value="ECO:0007669"/>
    <property type="project" value="UniProtKB-KW"/>
</dbReference>